<dbReference type="GO" id="GO:0016787">
    <property type="term" value="F:hydrolase activity"/>
    <property type="evidence" value="ECO:0007669"/>
    <property type="project" value="UniProtKB-KW"/>
</dbReference>
<dbReference type="RefSeq" id="WP_099953539.1">
    <property type="nucleotide sequence ID" value="NZ_CP028843.1"/>
</dbReference>
<keyword evidence="6" id="KW-1185">Reference proteome</keyword>
<feature type="domain" description="REase AHJR-like" evidence="4">
    <location>
        <begin position="11"/>
        <end position="124"/>
    </location>
</feature>
<dbReference type="GO" id="GO:0004540">
    <property type="term" value="F:RNA nuclease activity"/>
    <property type="evidence" value="ECO:0007669"/>
    <property type="project" value="InterPro"/>
</dbReference>
<keyword evidence="2" id="KW-0540">Nuclease</keyword>
<sequence>MASSLRSPDGDAERHFMETLRTRYEQAGFAVQVEPAPDQLPDFMGGYRSDAVARTHGQNVAIDVRRGPGPSEPPLPAIRRLFDGHPDWRLHVAFVASDPLRAITVPRADPARIRAHAAEIQALSAAGHRQPAFIMAWSLLEAALRAYSEDADGDHSPGTVVQALATKGVIEPETERALRSLIALRNRIVHGDLAADPRSDDVALVLAAVDAALSEEPSHS</sequence>
<reference evidence="5 6" key="1">
    <citation type="submission" date="2018-04" db="EMBL/GenBank/DDBJ databases">
        <title>Methylobacterium sp. PR1016A genome.</title>
        <authorList>
            <person name="Park W."/>
        </authorList>
    </citation>
    <scope>NUCLEOTIDE SEQUENCE [LARGE SCALE GENOMIC DNA]</scope>
    <source>
        <strain evidence="5 6">PR1016A</strain>
    </source>
</reference>
<evidence type="ECO:0000256" key="2">
    <source>
        <dbReference type="ARBA" id="ARBA00022722"/>
    </source>
</evidence>
<dbReference type="Pfam" id="PF18743">
    <property type="entry name" value="AHJR-like"/>
    <property type="match status" value="1"/>
</dbReference>
<evidence type="ECO:0000256" key="3">
    <source>
        <dbReference type="ARBA" id="ARBA00022801"/>
    </source>
</evidence>
<evidence type="ECO:0000313" key="5">
    <source>
        <dbReference type="EMBL" id="AWB21667.1"/>
    </source>
</evidence>
<proteinExistence type="predicted"/>
<keyword evidence="3" id="KW-0378">Hydrolase</keyword>
<dbReference type="EMBL" id="CP028843">
    <property type="protein sequence ID" value="AWB21667.1"/>
    <property type="molecule type" value="Genomic_DNA"/>
</dbReference>
<gene>
    <name evidence="5" type="ORF">DA075_12660</name>
</gene>
<dbReference type="AlphaFoldDB" id="A0A2R4WJH1"/>
<evidence type="ECO:0000259" key="4">
    <source>
        <dbReference type="Pfam" id="PF18743"/>
    </source>
</evidence>
<protein>
    <submittedName>
        <fullName evidence="5">DUF86 domain-containing protein</fullName>
    </submittedName>
</protein>
<dbReference type="GO" id="GO:0110001">
    <property type="term" value="C:toxin-antitoxin complex"/>
    <property type="evidence" value="ECO:0007669"/>
    <property type="project" value="InterPro"/>
</dbReference>
<dbReference type="Pfam" id="PF01934">
    <property type="entry name" value="HepT-like"/>
    <property type="match status" value="1"/>
</dbReference>
<accession>A0A2R4WJH1</accession>
<keyword evidence="1" id="KW-1277">Toxin-antitoxin system</keyword>
<dbReference type="OrthoDB" id="8220232at2"/>
<evidence type="ECO:0000256" key="1">
    <source>
        <dbReference type="ARBA" id="ARBA00022649"/>
    </source>
</evidence>
<evidence type="ECO:0000313" key="6">
    <source>
        <dbReference type="Proteomes" id="UP000244755"/>
    </source>
</evidence>
<dbReference type="InterPro" id="IPR040902">
    <property type="entry name" value="AHJR-like"/>
</dbReference>
<dbReference type="InterPro" id="IPR008201">
    <property type="entry name" value="HepT-like"/>
</dbReference>
<dbReference type="KEGG" id="mee:DA075_12660"/>
<name>A0A2R4WJH1_9HYPH</name>
<organism evidence="5 6">
    <name type="scientific">Methylobacterium currus</name>
    <dbReference type="NCBI Taxonomy" id="2051553"/>
    <lineage>
        <taxon>Bacteria</taxon>
        <taxon>Pseudomonadati</taxon>
        <taxon>Pseudomonadota</taxon>
        <taxon>Alphaproteobacteria</taxon>
        <taxon>Hyphomicrobiales</taxon>
        <taxon>Methylobacteriaceae</taxon>
        <taxon>Methylobacterium</taxon>
    </lineage>
</organism>
<dbReference type="Proteomes" id="UP000244755">
    <property type="component" value="Chromosome 1"/>
</dbReference>